<evidence type="ECO:0000259" key="1">
    <source>
        <dbReference type="PROSITE" id="PS51819"/>
    </source>
</evidence>
<comment type="caution">
    <text evidence="2">The sequence shown here is derived from an EMBL/GenBank/DDBJ whole genome shotgun (WGS) entry which is preliminary data.</text>
</comment>
<dbReference type="OrthoDB" id="1365199at2"/>
<evidence type="ECO:0000313" key="2">
    <source>
        <dbReference type="EMBL" id="RAI90115.1"/>
    </source>
</evidence>
<dbReference type="SUPFAM" id="SSF54593">
    <property type="entry name" value="Glyoxalase/Bleomycin resistance protein/Dihydroxybiphenyl dioxygenase"/>
    <property type="match status" value="1"/>
</dbReference>
<dbReference type="InterPro" id="IPR037523">
    <property type="entry name" value="VOC_core"/>
</dbReference>
<name>A0A327PD38_9BACT</name>
<sequence length="149" mass="17119">MTFNYEQQVTKISVSDMVKSLTFYRDILGYEVEDKYTINAGGSYEKNSYIQMNLNVDEGLKSTIGLFVDIEKPFDPPPDSGTVPSLIVSDIKKGLEYLQCKNVAIDPVSDEEFIIENISDEGYVDRFFFFRDPDNNSLVMRQNLKEKEK</sequence>
<keyword evidence="3" id="KW-1185">Reference proteome</keyword>
<proteinExistence type="predicted"/>
<dbReference type="InterPro" id="IPR029068">
    <property type="entry name" value="Glyas_Bleomycin-R_OHBP_Dase"/>
</dbReference>
<dbReference type="Gene3D" id="3.10.180.10">
    <property type="entry name" value="2,3-Dihydroxybiphenyl 1,2-Dioxygenase, domain 1"/>
    <property type="match status" value="1"/>
</dbReference>
<dbReference type="GO" id="GO:0016829">
    <property type="term" value="F:lyase activity"/>
    <property type="evidence" value="ECO:0007669"/>
    <property type="project" value="UniProtKB-KW"/>
</dbReference>
<keyword evidence="2" id="KW-0456">Lyase</keyword>
<organism evidence="2 3">
    <name type="scientific">Algoriphagus yeomjeoni</name>
    <dbReference type="NCBI Taxonomy" id="291403"/>
    <lineage>
        <taxon>Bacteria</taxon>
        <taxon>Pseudomonadati</taxon>
        <taxon>Bacteroidota</taxon>
        <taxon>Cytophagia</taxon>
        <taxon>Cytophagales</taxon>
        <taxon>Cyclobacteriaceae</taxon>
        <taxon>Algoriphagus</taxon>
    </lineage>
</organism>
<feature type="domain" description="VOC" evidence="1">
    <location>
        <begin position="5"/>
        <end position="143"/>
    </location>
</feature>
<accession>A0A327PD38</accession>
<dbReference type="AlphaFoldDB" id="A0A327PD38"/>
<keyword evidence="2" id="KW-0560">Oxidoreductase</keyword>
<gene>
    <name evidence="2" type="ORF">LV83_02122</name>
</gene>
<dbReference type="EMBL" id="QLLK01000005">
    <property type="protein sequence ID" value="RAI90115.1"/>
    <property type="molecule type" value="Genomic_DNA"/>
</dbReference>
<protein>
    <submittedName>
        <fullName evidence="2">Catechol 2,3-dioxygenase-like lactoylglutathione lyase family enzyme</fullName>
    </submittedName>
</protein>
<keyword evidence="2" id="KW-0223">Dioxygenase</keyword>
<dbReference type="GO" id="GO:0051213">
    <property type="term" value="F:dioxygenase activity"/>
    <property type="evidence" value="ECO:0007669"/>
    <property type="project" value="UniProtKB-KW"/>
</dbReference>
<reference evidence="2 3" key="1">
    <citation type="submission" date="2018-06" db="EMBL/GenBank/DDBJ databases">
        <title>Genomic Encyclopedia of Archaeal and Bacterial Type Strains, Phase II (KMG-II): from individual species to whole genera.</title>
        <authorList>
            <person name="Goeker M."/>
        </authorList>
    </citation>
    <scope>NUCLEOTIDE SEQUENCE [LARGE SCALE GENOMIC DNA]</scope>
    <source>
        <strain evidence="2 3">DSM 23446</strain>
    </source>
</reference>
<dbReference type="PROSITE" id="PS51819">
    <property type="entry name" value="VOC"/>
    <property type="match status" value="1"/>
</dbReference>
<dbReference type="Proteomes" id="UP000249610">
    <property type="component" value="Unassembled WGS sequence"/>
</dbReference>
<evidence type="ECO:0000313" key="3">
    <source>
        <dbReference type="Proteomes" id="UP000249610"/>
    </source>
</evidence>
<dbReference type="RefSeq" id="WP_111611474.1">
    <property type="nucleotide sequence ID" value="NZ_QLLK01000005.1"/>
</dbReference>